<feature type="domain" description="Tr-type G" evidence="8">
    <location>
        <begin position="1"/>
        <end position="167"/>
    </location>
</feature>
<evidence type="ECO:0000256" key="7">
    <source>
        <dbReference type="ARBA" id="ARBA00031615"/>
    </source>
</evidence>
<dbReference type="CDD" id="cd04171">
    <property type="entry name" value="SelB"/>
    <property type="match status" value="1"/>
</dbReference>
<dbReference type="EMBL" id="FMHY01000002">
    <property type="protein sequence ID" value="SCL55702.1"/>
    <property type="molecule type" value="Genomic_DNA"/>
</dbReference>
<dbReference type="OrthoDB" id="9803139at2"/>
<keyword evidence="9" id="KW-0251">Elongation factor</keyword>
<dbReference type="STRING" id="227316.GA0070604_3260"/>
<evidence type="ECO:0000313" key="10">
    <source>
        <dbReference type="Proteomes" id="UP000199696"/>
    </source>
</evidence>
<dbReference type="GO" id="GO:0003746">
    <property type="term" value="F:translation elongation factor activity"/>
    <property type="evidence" value="ECO:0007669"/>
    <property type="project" value="UniProtKB-KW"/>
</dbReference>
<dbReference type="GO" id="GO:0005525">
    <property type="term" value="F:GTP binding"/>
    <property type="evidence" value="ECO:0007669"/>
    <property type="project" value="UniProtKB-KW"/>
</dbReference>
<dbReference type="GO" id="GO:0003924">
    <property type="term" value="F:GTPase activity"/>
    <property type="evidence" value="ECO:0007669"/>
    <property type="project" value="InterPro"/>
</dbReference>
<dbReference type="AlphaFoldDB" id="A0A1C6UNW0"/>
<gene>
    <name evidence="9" type="ORF">GA0070604_3260</name>
</gene>
<dbReference type="InterPro" id="IPR027417">
    <property type="entry name" value="P-loop_NTPase"/>
</dbReference>
<keyword evidence="5" id="KW-0547">Nucleotide-binding</keyword>
<dbReference type="SUPFAM" id="SSF50447">
    <property type="entry name" value="Translation proteins"/>
    <property type="match status" value="1"/>
</dbReference>
<dbReference type="PANTHER" id="PTHR43721">
    <property type="entry name" value="ELONGATION FACTOR TU-RELATED"/>
    <property type="match status" value="1"/>
</dbReference>
<evidence type="ECO:0000256" key="5">
    <source>
        <dbReference type="ARBA" id="ARBA00023134"/>
    </source>
</evidence>
<dbReference type="Proteomes" id="UP000199696">
    <property type="component" value="Unassembled WGS sequence"/>
</dbReference>
<keyword evidence="5" id="KW-0342">GTP-binding</keyword>
<reference evidence="10" key="1">
    <citation type="submission" date="2016-06" db="EMBL/GenBank/DDBJ databases">
        <authorList>
            <person name="Varghese N."/>
            <person name="Submissions Spin"/>
        </authorList>
    </citation>
    <scope>NUCLEOTIDE SEQUENCE [LARGE SCALE GENOMIC DNA]</scope>
    <source>
        <strain evidence="10">DSM 44814</strain>
    </source>
</reference>
<evidence type="ECO:0000256" key="4">
    <source>
        <dbReference type="ARBA" id="ARBA00022917"/>
    </source>
</evidence>
<dbReference type="Pfam" id="PF09107">
    <property type="entry name" value="WHD_3rd_SelB"/>
    <property type="match status" value="1"/>
</dbReference>
<dbReference type="InterPro" id="IPR050055">
    <property type="entry name" value="EF-Tu_GTPase"/>
</dbReference>
<dbReference type="InterPro" id="IPR036390">
    <property type="entry name" value="WH_DNA-bd_sf"/>
</dbReference>
<dbReference type="PROSITE" id="PS51722">
    <property type="entry name" value="G_TR_2"/>
    <property type="match status" value="1"/>
</dbReference>
<proteinExistence type="predicted"/>
<protein>
    <recommendedName>
        <fullName evidence="2">Selenocysteine-specific elongation factor</fullName>
    </recommendedName>
    <alternativeName>
        <fullName evidence="7">SelB translation factor</fullName>
    </alternativeName>
</protein>
<evidence type="ECO:0000256" key="3">
    <source>
        <dbReference type="ARBA" id="ARBA00022490"/>
    </source>
</evidence>
<keyword evidence="3" id="KW-0963">Cytoplasm</keyword>
<dbReference type="Pfam" id="PF00009">
    <property type="entry name" value="GTP_EFTU"/>
    <property type="match status" value="1"/>
</dbReference>
<organism evidence="9 10">
    <name type="scientific">Micromonospora eburnea</name>
    <dbReference type="NCBI Taxonomy" id="227316"/>
    <lineage>
        <taxon>Bacteria</taxon>
        <taxon>Bacillati</taxon>
        <taxon>Actinomycetota</taxon>
        <taxon>Actinomycetes</taxon>
        <taxon>Micromonosporales</taxon>
        <taxon>Micromonosporaceae</taxon>
        <taxon>Micromonospora</taxon>
    </lineage>
</organism>
<dbReference type="SUPFAM" id="SSF46785">
    <property type="entry name" value="Winged helix' DNA-binding domain"/>
    <property type="match status" value="1"/>
</dbReference>
<dbReference type="Gene3D" id="3.40.50.300">
    <property type="entry name" value="P-loop containing nucleotide triphosphate hydrolases"/>
    <property type="match status" value="1"/>
</dbReference>
<name>A0A1C6UNW0_9ACTN</name>
<evidence type="ECO:0000259" key="8">
    <source>
        <dbReference type="PROSITE" id="PS51722"/>
    </source>
</evidence>
<dbReference type="Gene3D" id="1.10.10.10">
    <property type="entry name" value="Winged helix-like DNA-binding domain superfamily/Winged helix DNA-binding domain"/>
    <property type="match status" value="1"/>
</dbReference>
<dbReference type="Pfam" id="PF25461">
    <property type="entry name" value="Beta-barrel_SelB"/>
    <property type="match status" value="1"/>
</dbReference>
<keyword evidence="10" id="KW-1185">Reference proteome</keyword>
<dbReference type="GO" id="GO:0005737">
    <property type="term" value="C:cytoplasm"/>
    <property type="evidence" value="ECO:0007669"/>
    <property type="project" value="UniProtKB-SubCell"/>
</dbReference>
<dbReference type="RefSeq" id="WP_091118696.1">
    <property type="nucleotide sequence ID" value="NZ_FMHY01000002.1"/>
</dbReference>
<evidence type="ECO:0000313" key="9">
    <source>
        <dbReference type="EMBL" id="SCL55702.1"/>
    </source>
</evidence>
<dbReference type="NCBIfam" id="TIGR00475">
    <property type="entry name" value="selB"/>
    <property type="match status" value="1"/>
</dbReference>
<dbReference type="Pfam" id="PF03144">
    <property type="entry name" value="GTP_EFTU_D2"/>
    <property type="match status" value="1"/>
</dbReference>
<sequence>MWVVATAGHVDHGKSTLVRALTGMEPDRWAEERRRGMTIDLGFAWTTLPSGGTVAFVDVPGHERFVPNMLAGVGPVPAALFVVGADEGWMPQSAEHLAALDALGVSYGLLAVTRADLADPGPALARARKEIAATAVGEVEAVAVSGTTGAGLPELRAALDRLVARLPAPALEAPVRLWVDRSFTIRGSGTVVTGTLGAGRLHVGDQLELAATGEPVRVRGLHSLNAAHDRVDAVARVAVNLRGVPRDRLTRGDALLSPGRFHRTDLLDVRLAGDPAADLPAALTLHVGSAAVPARVRPLGPDTARLRLARPLPLLIGDRALLRDPGRHHVAGGVTVLDVDPPPLGRRGAAVARAAVLAGLAGRPDLAGELRRRRLVRAGELTRMGVPVTIAPVAGDWLADPEHWRALGVRLGEEVARYGREHPLEPGVPVDVLRRRLDLPDRALVTALLRPPLRLHAGRVTAATADALPAPVARAVERVRAEYVERPFQAPEARRLADLGLGPREIGAAVRAGALLKLAENVVLLPGALDDALRVLARLPQPFTLSAARQALDTTRRVAVPLLELLDRRGATRRLPDDAREVVAPPGR</sequence>
<evidence type="ECO:0000256" key="2">
    <source>
        <dbReference type="ARBA" id="ARBA00015953"/>
    </source>
</evidence>
<dbReference type="Gene3D" id="2.40.30.10">
    <property type="entry name" value="Translation factors"/>
    <property type="match status" value="1"/>
</dbReference>
<dbReference type="PANTHER" id="PTHR43721:SF22">
    <property type="entry name" value="ELONGATION FACTOR TU, MITOCHONDRIAL"/>
    <property type="match status" value="1"/>
</dbReference>
<comment type="function">
    <text evidence="6">Translation factor necessary for the incorporation of selenocysteine into proteins. It probably replaces EF-Tu for the insertion of selenocysteine directed by the UGA codon. SelB binds GTP and GDP.</text>
</comment>
<dbReference type="InterPro" id="IPR004161">
    <property type="entry name" value="EFTu-like_2"/>
</dbReference>
<dbReference type="InterPro" id="IPR009000">
    <property type="entry name" value="Transl_B-barrel_sf"/>
</dbReference>
<evidence type="ECO:0000256" key="6">
    <source>
        <dbReference type="ARBA" id="ARBA00025526"/>
    </source>
</evidence>
<accession>A0A1C6UNW0</accession>
<dbReference type="GO" id="GO:0001514">
    <property type="term" value="P:selenocysteine incorporation"/>
    <property type="evidence" value="ECO:0007669"/>
    <property type="project" value="InterPro"/>
</dbReference>
<dbReference type="GO" id="GO:0003723">
    <property type="term" value="F:RNA binding"/>
    <property type="evidence" value="ECO:0007669"/>
    <property type="project" value="InterPro"/>
</dbReference>
<keyword evidence="4" id="KW-0648">Protein biosynthesis</keyword>
<evidence type="ECO:0000256" key="1">
    <source>
        <dbReference type="ARBA" id="ARBA00004496"/>
    </source>
</evidence>
<comment type="subcellular location">
    <subcellularLocation>
        <location evidence="1">Cytoplasm</location>
    </subcellularLocation>
</comment>
<dbReference type="SUPFAM" id="SSF52540">
    <property type="entry name" value="P-loop containing nucleoside triphosphate hydrolases"/>
    <property type="match status" value="1"/>
</dbReference>
<dbReference type="InterPro" id="IPR057335">
    <property type="entry name" value="Beta-barrel_SelB"/>
</dbReference>
<dbReference type="InterPro" id="IPR036388">
    <property type="entry name" value="WH-like_DNA-bd_sf"/>
</dbReference>
<dbReference type="InterPro" id="IPR015191">
    <property type="entry name" value="SelB_WHD4"/>
</dbReference>
<dbReference type="InterPro" id="IPR000795">
    <property type="entry name" value="T_Tr_GTP-bd_dom"/>
</dbReference>
<dbReference type="InterPro" id="IPR004535">
    <property type="entry name" value="Transl_elong_SelB"/>
</dbReference>